<gene>
    <name evidence="1" type="primary">Necator_chrX.g25163</name>
    <name evidence="1" type="ORF">RB195_024997</name>
</gene>
<accession>A0ABR1EQF0</accession>
<reference evidence="1 2" key="1">
    <citation type="submission" date="2023-08" db="EMBL/GenBank/DDBJ databases">
        <title>A Necator americanus chromosomal reference genome.</title>
        <authorList>
            <person name="Ilik V."/>
            <person name="Petrzelkova K.J."/>
            <person name="Pardy F."/>
            <person name="Fuh T."/>
            <person name="Niatou-Singa F.S."/>
            <person name="Gouil Q."/>
            <person name="Baker L."/>
            <person name="Ritchie M.E."/>
            <person name="Jex A.R."/>
            <person name="Gazzola D."/>
            <person name="Li H."/>
            <person name="Toshio Fujiwara R."/>
            <person name="Zhan B."/>
            <person name="Aroian R.V."/>
            <person name="Pafco B."/>
            <person name="Schwarz E.M."/>
        </authorList>
    </citation>
    <scope>NUCLEOTIDE SEQUENCE [LARGE SCALE GENOMIC DNA]</scope>
    <source>
        <strain evidence="1 2">Aroian</strain>
        <tissue evidence="1">Whole animal</tissue>
    </source>
</reference>
<protein>
    <submittedName>
        <fullName evidence="1">Uncharacterized protein</fullName>
    </submittedName>
</protein>
<organism evidence="1 2">
    <name type="scientific">Necator americanus</name>
    <name type="common">Human hookworm</name>
    <dbReference type="NCBI Taxonomy" id="51031"/>
    <lineage>
        <taxon>Eukaryota</taxon>
        <taxon>Metazoa</taxon>
        <taxon>Ecdysozoa</taxon>
        <taxon>Nematoda</taxon>
        <taxon>Chromadorea</taxon>
        <taxon>Rhabditida</taxon>
        <taxon>Rhabditina</taxon>
        <taxon>Rhabditomorpha</taxon>
        <taxon>Strongyloidea</taxon>
        <taxon>Ancylostomatidae</taxon>
        <taxon>Bunostominae</taxon>
        <taxon>Necator</taxon>
    </lineage>
</organism>
<sequence length="142" mass="15625">MARIFNVVCSALSAISTMHDDRQTHLVIATTPSFQIFPLRVHFVLADMTTEAECAGSRPVAMWIVGANTTTRATVRRADLDSQSKNLRVVVDISGWHSRSVERLAHEHGCPIDEGILLDIAIRLTKASAAANPVDEHISRMH</sequence>
<comment type="caution">
    <text evidence="1">The sequence shown here is derived from an EMBL/GenBank/DDBJ whole genome shotgun (WGS) entry which is preliminary data.</text>
</comment>
<dbReference type="Proteomes" id="UP001303046">
    <property type="component" value="Unassembled WGS sequence"/>
</dbReference>
<evidence type="ECO:0000313" key="1">
    <source>
        <dbReference type="EMBL" id="KAK6764886.1"/>
    </source>
</evidence>
<keyword evidence="2" id="KW-1185">Reference proteome</keyword>
<proteinExistence type="predicted"/>
<evidence type="ECO:0000313" key="2">
    <source>
        <dbReference type="Proteomes" id="UP001303046"/>
    </source>
</evidence>
<dbReference type="EMBL" id="JAVFWL010000006">
    <property type="protein sequence ID" value="KAK6764886.1"/>
    <property type="molecule type" value="Genomic_DNA"/>
</dbReference>
<name>A0ABR1EQF0_NECAM</name>